<keyword evidence="2" id="KW-1185">Reference proteome</keyword>
<reference evidence="1 2" key="1">
    <citation type="submission" date="2013-09" db="EMBL/GenBank/DDBJ databases">
        <title>Corchorus capsularis genome sequencing.</title>
        <authorList>
            <person name="Alam M."/>
            <person name="Haque M.S."/>
            <person name="Islam M.S."/>
            <person name="Emdad E.M."/>
            <person name="Islam M.M."/>
            <person name="Ahmed B."/>
            <person name="Halim A."/>
            <person name="Hossen Q.M.M."/>
            <person name="Hossain M.Z."/>
            <person name="Ahmed R."/>
            <person name="Khan M.M."/>
            <person name="Islam R."/>
            <person name="Rashid M.M."/>
            <person name="Khan S.A."/>
            <person name="Rahman M.S."/>
            <person name="Alam M."/>
        </authorList>
    </citation>
    <scope>NUCLEOTIDE SEQUENCE [LARGE SCALE GENOMIC DNA]</scope>
    <source>
        <strain evidence="2">cv. CVL-1</strain>
        <tissue evidence="1">Whole seedling</tissue>
    </source>
</reference>
<dbReference type="AlphaFoldDB" id="A0A1R3HW51"/>
<organism evidence="1 2">
    <name type="scientific">Corchorus capsularis</name>
    <name type="common">Jute</name>
    <dbReference type="NCBI Taxonomy" id="210143"/>
    <lineage>
        <taxon>Eukaryota</taxon>
        <taxon>Viridiplantae</taxon>
        <taxon>Streptophyta</taxon>
        <taxon>Embryophyta</taxon>
        <taxon>Tracheophyta</taxon>
        <taxon>Spermatophyta</taxon>
        <taxon>Magnoliopsida</taxon>
        <taxon>eudicotyledons</taxon>
        <taxon>Gunneridae</taxon>
        <taxon>Pentapetalae</taxon>
        <taxon>rosids</taxon>
        <taxon>malvids</taxon>
        <taxon>Malvales</taxon>
        <taxon>Malvaceae</taxon>
        <taxon>Grewioideae</taxon>
        <taxon>Apeibeae</taxon>
        <taxon>Corchorus</taxon>
    </lineage>
</organism>
<accession>A0A1R3HW51</accession>
<name>A0A1R3HW51_COCAP</name>
<dbReference type="Proteomes" id="UP000188268">
    <property type="component" value="Unassembled WGS sequence"/>
</dbReference>
<dbReference type="EMBL" id="AWWV01011099">
    <property type="protein sequence ID" value="OMO74498.1"/>
    <property type="molecule type" value="Genomic_DNA"/>
</dbReference>
<comment type="caution">
    <text evidence="1">The sequence shown here is derived from an EMBL/GenBank/DDBJ whole genome shotgun (WGS) entry which is preliminary data.</text>
</comment>
<gene>
    <name evidence="1" type="ORF">CCACVL1_16663</name>
</gene>
<protein>
    <submittedName>
        <fullName evidence="1">Uncharacterized protein</fullName>
    </submittedName>
</protein>
<dbReference type="Gramene" id="OMO74498">
    <property type="protein sequence ID" value="OMO74498"/>
    <property type="gene ID" value="CCACVL1_16663"/>
</dbReference>
<evidence type="ECO:0000313" key="1">
    <source>
        <dbReference type="EMBL" id="OMO74498.1"/>
    </source>
</evidence>
<proteinExistence type="predicted"/>
<evidence type="ECO:0000313" key="2">
    <source>
        <dbReference type="Proteomes" id="UP000188268"/>
    </source>
</evidence>
<sequence length="33" mass="3683">MEFNLNEHRGSLVSGFQLKAWASLVACFVDLSL</sequence>